<dbReference type="eggNOG" id="KOG2180">
    <property type="taxonomic scope" value="Eukaryota"/>
</dbReference>
<proteinExistence type="predicted"/>
<dbReference type="InterPro" id="IPR039766">
    <property type="entry name" value="Vps53"/>
</dbReference>
<feature type="region of interest" description="Disordered" evidence="1">
    <location>
        <begin position="514"/>
        <end position="569"/>
    </location>
</feature>
<dbReference type="GO" id="GO:0042147">
    <property type="term" value="P:retrograde transport, endosome to Golgi"/>
    <property type="evidence" value="ECO:0007669"/>
    <property type="project" value="InterPro"/>
</dbReference>
<dbReference type="KEGG" id="bpg:Bathy12g02390"/>
<feature type="compositionally biased region" description="Basic and acidic residues" evidence="1">
    <location>
        <begin position="449"/>
        <end position="461"/>
    </location>
</feature>
<dbReference type="STRING" id="41875.K8ELZ3"/>
<accession>K8ELZ3</accession>
<protein>
    <recommendedName>
        <fullName evidence="2">Vps53 N-terminal domain-containing protein</fullName>
    </recommendedName>
</protein>
<dbReference type="InterPro" id="IPR007234">
    <property type="entry name" value="Vps53_N"/>
</dbReference>
<gene>
    <name evidence="3" type="ordered locus">Bathy12g02390</name>
</gene>
<feature type="domain" description="Vps53 N-terminal" evidence="2">
    <location>
        <begin position="86"/>
        <end position="358"/>
    </location>
</feature>
<feature type="region of interest" description="Disordered" evidence="1">
    <location>
        <begin position="58"/>
        <end position="78"/>
    </location>
</feature>
<dbReference type="GeneID" id="19012463"/>
<dbReference type="AlphaFoldDB" id="K8ELZ3"/>
<feature type="compositionally biased region" description="Gly residues" evidence="1">
    <location>
        <begin position="528"/>
        <end position="538"/>
    </location>
</feature>
<organism evidence="3 4">
    <name type="scientific">Bathycoccus prasinos</name>
    <dbReference type="NCBI Taxonomy" id="41875"/>
    <lineage>
        <taxon>Eukaryota</taxon>
        <taxon>Viridiplantae</taxon>
        <taxon>Chlorophyta</taxon>
        <taxon>Mamiellophyceae</taxon>
        <taxon>Mamiellales</taxon>
        <taxon>Bathycoccaceae</taxon>
        <taxon>Bathycoccus</taxon>
    </lineage>
</organism>
<dbReference type="EMBL" id="FO082267">
    <property type="protein sequence ID" value="CCO19076.1"/>
    <property type="molecule type" value="Genomic_DNA"/>
</dbReference>
<sequence length="950" mass="104114">MSSAQSHQHRERGGQNGGGDPFSSESFDPIDFINAIFPSSSCESSGASLSAHDEFNDANIHDTNTDTGGGKSSSNRTNTNDAFALLEQKLRRASRQMDKDVRKSIRDRSIAGERVASDVALAENAAEQLHVKMVQLSLDCERAYERSRDISRDVGKLDACKKRLQKAITSLRRLSMFVSATSQLETMCHRRNYREAAHLLEAVGQLSQHFAEYGDVPKIQRLRAKYEEIASGLKTAVFEDFATLWQPTILMNDPNAFRTLSDACLVVDALEPRVREDVVGRLTSKELAEYAASFASERNNVESVDRRCNWIAKRVREKSTAWGVFPERWAVARLFAASLCKMTRAFVTEALDNKKEMMRAEYGNNNINTINGSVDDVNALSQQNSDDAQVLLMALRRTLEFEAELDETFGNGEKRSSSSSSTSSDATNAKGVSLQEGETSLDGETASAVRERAERERKQRDLNANNRGRMMPMDSAASAAMNITFRGAISGAFEGHLQSYVDLEKRQMLDGIERGTKTETWGSADYEAGGGGGDGAQAGTGASDSGAPSGSKSTSSSNARPTSTTNKSDKILISSGDMFMNIKKVFKRCANLARGQTLFDMFIAFQAVLETYAFKLNERAERAASAIANPRNSEQVKMNEIKVLVLIVNTAEYCAETILPLAESTRRALDPSFREKIDGSSSEDAFQSCIAKTLNTLVRSVTLKTGVSTEVLRVNWGTIETVGDHSKFVETCATTFLNASKIVRANASSENHFRFFCEKLAASVSRELRATLLRVKKFSMVGCQQALLDANAIKSQLLEIPLVVSGGGGGSSSASSSTNATNYARSFRRTVEREFSRIDAVLKCVLNPEDSIAESLRAMDPKATRSEFTRICEARGMRKADIARFVEQFDRLGTTDGDDTFDEVSVAGAAMAGNSGNDGERDLRQRSNSNLKNLMQKMSADMSGMFTVKK</sequence>
<dbReference type="PANTHER" id="PTHR12820:SF0">
    <property type="entry name" value="VACUOLAR PROTEIN SORTING-ASSOCIATED PROTEIN 53 HOMOLOG"/>
    <property type="match status" value="1"/>
</dbReference>
<dbReference type="RefSeq" id="XP_007509961.1">
    <property type="nucleotide sequence ID" value="XM_007509899.1"/>
</dbReference>
<evidence type="ECO:0000259" key="2">
    <source>
        <dbReference type="Pfam" id="PF04100"/>
    </source>
</evidence>
<dbReference type="Pfam" id="PF04100">
    <property type="entry name" value="Vps53_N"/>
    <property type="match status" value="2"/>
</dbReference>
<dbReference type="OrthoDB" id="10261632at2759"/>
<dbReference type="PANTHER" id="PTHR12820">
    <property type="entry name" value="VACUOLAR SORTING PROTEIN 53"/>
    <property type="match status" value="1"/>
</dbReference>
<feature type="region of interest" description="Disordered" evidence="1">
    <location>
        <begin position="1"/>
        <end position="27"/>
    </location>
</feature>
<evidence type="ECO:0000313" key="3">
    <source>
        <dbReference type="EMBL" id="CCO19076.1"/>
    </source>
</evidence>
<feature type="domain" description="Vps53 N-terminal" evidence="2">
    <location>
        <begin position="382"/>
        <end position="514"/>
    </location>
</feature>
<feature type="region of interest" description="Disordered" evidence="1">
    <location>
        <begin position="410"/>
        <end position="471"/>
    </location>
</feature>
<evidence type="ECO:0000256" key="1">
    <source>
        <dbReference type="SAM" id="MobiDB-lite"/>
    </source>
</evidence>
<dbReference type="GO" id="GO:0000938">
    <property type="term" value="C:GARP complex"/>
    <property type="evidence" value="ECO:0007669"/>
    <property type="project" value="InterPro"/>
</dbReference>
<feature type="compositionally biased region" description="Low complexity" evidence="1">
    <location>
        <begin position="539"/>
        <end position="559"/>
    </location>
</feature>
<feature type="compositionally biased region" description="Polar residues" evidence="1">
    <location>
        <begin position="65"/>
        <end position="78"/>
    </location>
</feature>
<keyword evidence="4" id="KW-1185">Reference proteome</keyword>
<evidence type="ECO:0000313" key="4">
    <source>
        <dbReference type="Proteomes" id="UP000198341"/>
    </source>
</evidence>
<reference evidence="3 4" key="1">
    <citation type="submission" date="2011-10" db="EMBL/GenBank/DDBJ databases">
        <authorList>
            <person name="Genoscope - CEA"/>
        </authorList>
    </citation>
    <scope>NUCLEOTIDE SEQUENCE [LARGE SCALE GENOMIC DNA]</scope>
    <source>
        <strain evidence="3 4">RCC 1105</strain>
    </source>
</reference>
<name>K8ELZ3_9CHLO</name>
<dbReference type="GO" id="GO:0005829">
    <property type="term" value="C:cytosol"/>
    <property type="evidence" value="ECO:0007669"/>
    <property type="project" value="GOC"/>
</dbReference>
<dbReference type="Proteomes" id="UP000198341">
    <property type="component" value="Chromosome 12"/>
</dbReference>